<evidence type="ECO:0000259" key="1">
    <source>
        <dbReference type="Pfam" id="PF13460"/>
    </source>
</evidence>
<dbReference type="InterPro" id="IPR036291">
    <property type="entry name" value="NAD(P)-bd_dom_sf"/>
</dbReference>
<name>A0ABT4TWM2_9ACTN</name>
<gene>
    <name evidence="2" type="ORF">O4J56_00435</name>
</gene>
<dbReference type="Proteomes" id="UP001527866">
    <property type="component" value="Unassembled WGS sequence"/>
</dbReference>
<keyword evidence="3" id="KW-1185">Reference proteome</keyword>
<proteinExistence type="predicted"/>
<dbReference type="InterPro" id="IPR016040">
    <property type="entry name" value="NAD(P)-bd_dom"/>
</dbReference>
<protein>
    <submittedName>
        <fullName evidence="2">NAD(P)H-binding protein</fullName>
    </submittedName>
</protein>
<evidence type="ECO:0000313" key="2">
    <source>
        <dbReference type="EMBL" id="MDA2809096.1"/>
    </source>
</evidence>
<dbReference type="RefSeq" id="WP_270683003.1">
    <property type="nucleotide sequence ID" value="NZ_JAQFWQ010000001.1"/>
</dbReference>
<evidence type="ECO:0000313" key="3">
    <source>
        <dbReference type="Proteomes" id="UP001527866"/>
    </source>
</evidence>
<dbReference type="Gene3D" id="3.40.50.720">
    <property type="entry name" value="NAD(P)-binding Rossmann-like Domain"/>
    <property type="match status" value="1"/>
</dbReference>
<dbReference type="SUPFAM" id="SSF51735">
    <property type="entry name" value="NAD(P)-binding Rossmann-fold domains"/>
    <property type="match status" value="1"/>
</dbReference>
<feature type="domain" description="NAD(P)-binding" evidence="1">
    <location>
        <begin position="11"/>
        <end position="182"/>
    </location>
</feature>
<accession>A0ABT4TWM2</accession>
<dbReference type="EMBL" id="JAQFWQ010000001">
    <property type="protein sequence ID" value="MDA2809096.1"/>
    <property type="molecule type" value="Genomic_DNA"/>
</dbReference>
<dbReference type="InterPro" id="IPR051604">
    <property type="entry name" value="Ergot_Alk_Oxidoreductase"/>
</dbReference>
<organism evidence="2 3">
    <name type="scientific">Nocardiopsis endophytica</name>
    <dbReference type="NCBI Taxonomy" id="3018445"/>
    <lineage>
        <taxon>Bacteria</taxon>
        <taxon>Bacillati</taxon>
        <taxon>Actinomycetota</taxon>
        <taxon>Actinomycetes</taxon>
        <taxon>Streptosporangiales</taxon>
        <taxon>Nocardiopsidaceae</taxon>
        <taxon>Nocardiopsis</taxon>
    </lineage>
</organism>
<dbReference type="Pfam" id="PF13460">
    <property type="entry name" value="NAD_binding_10"/>
    <property type="match status" value="1"/>
</dbReference>
<dbReference type="PANTHER" id="PTHR43162">
    <property type="match status" value="1"/>
</dbReference>
<sequence>MATINTVLVTGATGSVGRHVVGRLLARGVTVRALTRDPASAGLPAGAEVLAGDLARPQTVRPALEGADALYLFPVPETAEEVVRAAKEAGVRRIVLLSSLTAGDEVGANATKDHHRAVERAVEAGGPDWTHVRPGEFAGNVLWRWGPAIRAEGVAKAPYARSRRVPVHEDDIAAVAVAALLEDGHAGRAYEITGPQVLTQLEQLEIIGRAAGRELGFVELTHEQAWELMSPHVPADLLVGVLGYMRDSVDADLAVHADTVRRVTGRAARTFAEWAADNAAAFYPASPSARS</sequence>
<comment type="caution">
    <text evidence="2">The sequence shown here is derived from an EMBL/GenBank/DDBJ whole genome shotgun (WGS) entry which is preliminary data.</text>
</comment>
<reference evidence="2 3" key="1">
    <citation type="submission" date="2023-01" db="EMBL/GenBank/DDBJ databases">
        <title>Draft genome sequence of Nocardiopsis sp. RSe5-2 isolated from halophytes.</title>
        <authorList>
            <person name="Duangmal K."/>
            <person name="Chantavorakit T."/>
        </authorList>
    </citation>
    <scope>NUCLEOTIDE SEQUENCE [LARGE SCALE GENOMIC DNA]</scope>
    <source>
        <strain evidence="2 3">RSe5-2</strain>
    </source>
</reference>
<dbReference type="PANTHER" id="PTHR43162:SF1">
    <property type="entry name" value="PRESTALK A DIFFERENTIATION PROTEIN A"/>
    <property type="match status" value="1"/>
</dbReference>